<dbReference type="AlphaFoldDB" id="A0A0A8ZVU6"/>
<reference evidence="2" key="2">
    <citation type="journal article" date="2015" name="Data Brief">
        <title>Shoot transcriptome of the giant reed, Arundo donax.</title>
        <authorList>
            <person name="Barrero R.A."/>
            <person name="Guerrero F.D."/>
            <person name="Moolhuijzen P."/>
            <person name="Goolsby J.A."/>
            <person name="Tidwell J."/>
            <person name="Bellgard S.E."/>
            <person name="Bellgard M.I."/>
        </authorList>
    </citation>
    <scope>NUCLEOTIDE SEQUENCE</scope>
    <source>
        <tissue evidence="2">Shoot tissue taken approximately 20 cm above the soil surface</tissue>
    </source>
</reference>
<organism evidence="2">
    <name type="scientific">Arundo donax</name>
    <name type="common">Giant reed</name>
    <name type="synonym">Donax arundinaceus</name>
    <dbReference type="NCBI Taxonomy" id="35708"/>
    <lineage>
        <taxon>Eukaryota</taxon>
        <taxon>Viridiplantae</taxon>
        <taxon>Streptophyta</taxon>
        <taxon>Embryophyta</taxon>
        <taxon>Tracheophyta</taxon>
        <taxon>Spermatophyta</taxon>
        <taxon>Magnoliopsida</taxon>
        <taxon>Liliopsida</taxon>
        <taxon>Poales</taxon>
        <taxon>Poaceae</taxon>
        <taxon>PACMAD clade</taxon>
        <taxon>Arundinoideae</taxon>
        <taxon>Arundineae</taxon>
        <taxon>Arundo</taxon>
    </lineage>
</organism>
<protein>
    <submittedName>
        <fullName evidence="2">Uncharacterized protein</fullName>
    </submittedName>
</protein>
<sequence>MSSIPLSSPQPPRNKHRRLSHSRKHKMERMKCHHSH</sequence>
<feature type="compositionally biased region" description="Basic residues" evidence="1">
    <location>
        <begin position="13"/>
        <end position="36"/>
    </location>
</feature>
<evidence type="ECO:0000256" key="1">
    <source>
        <dbReference type="SAM" id="MobiDB-lite"/>
    </source>
</evidence>
<accession>A0A0A8ZVU6</accession>
<proteinExistence type="predicted"/>
<reference evidence="2" key="1">
    <citation type="submission" date="2014-09" db="EMBL/GenBank/DDBJ databases">
        <authorList>
            <person name="Magalhaes I.L.F."/>
            <person name="Oliveira U."/>
            <person name="Santos F.R."/>
            <person name="Vidigal T.H.D.A."/>
            <person name="Brescovit A.D."/>
            <person name="Santos A.J."/>
        </authorList>
    </citation>
    <scope>NUCLEOTIDE SEQUENCE</scope>
    <source>
        <tissue evidence="2">Shoot tissue taken approximately 20 cm above the soil surface</tissue>
    </source>
</reference>
<feature type="region of interest" description="Disordered" evidence="1">
    <location>
        <begin position="1"/>
        <end position="36"/>
    </location>
</feature>
<dbReference type="EMBL" id="GBRH01256052">
    <property type="protein sequence ID" value="JAD41843.1"/>
    <property type="molecule type" value="Transcribed_RNA"/>
</dbReference>
<evidence type="ECO:0000313" key="2">
    <source>
        <dbReference type="EMBL" id="JAD41843.1"/>
    </source>
</evidence>
<name>A0A0A8ZVU6_ARUDO</name>